<evidence type="ECO:0000256" key="1">
    <source>
        <dbReference type="SAM" id="MobiDB-lite"/>
    </source>
</evidence>
<sequence>MSLDYLQLAGTKAKGKRPQFFADSDNERLLSILMAVAGELAVTRERLDTLERLLEAKGLLSQDEIETFTPDSDQAEARGLLQQEYIARILRVVQQEKEALEEQQHCQSNNDLSEIEQELSRI</sequence>
<keyword evidence="3" id="KW-1185">Reference proteome</keyword>
<dbReference type="Proteomes" id="UP000787472">
    <property type="component" value="Unassembled WGS sequence"/>
</dbReference>
<dbReference type="RefSeq" id="WP_167189534.1">
    <property type="nucleotide sequence ID" value="NZ_JAAONZ010000015.1"/>
</dbReference>
<organism evidence="2 3">
    <name type="scientific">Pseudomaricurvus hydrocarbonicus</name>
    <dbReference type="NCBI Taxonomy" id="1470433"/>
    <lineage>
        <taxon>Bacteria</taxon>
        <taxon>Pseudomonadati</taxon>
        <taxon>Pseudomonadota</taxon>
        <taxon>Gammaproteobacteria</taxon>
        <taxon>Cellvibrionales</taxon>
        <taxon>Cellvibrionaceae</taxon>
        <taxon>Pseudomaricurvus</taxon>
    </lineage>
</organism>
<name>A0A9E5MMY8_9GAMM</name>
<dbReference type="EMBL" id="JAAONZ010000015">
    <property type="protein sequence ID" value="NHO67224.1"/>
    <property type="molecule type" value="Genomic_DNA"/>
</dbReference>
<feature type="compositionally biased region" description="Acidic residues" evidence="1">
    <location>
        <begin position="113"/>
        <end position="122"/>
    </location>
</feature>
<evidence type="ECO:0000313" key="3">
    <source>
        <dbReference type="Proteomes" id="UP000787472"/>
    </source>
</evidence>
<dbReference type="AlphaFoldDB" id="A0A9E5MMY8"/>
<gene>
    <name evidence="2" type="ORF">G8770_16875</name>
</gene>
<evidence type="ECO:0000313" key="2">
    <source>
        <dbReference type="EMBL" id="NHO67224.1"/>
    </source>
</evidence>
<protein>
    <submittedName>
        <fullName evidence="2">Uncharacterized protein</fullName>
    </submittedName>
</protein>
<feature type="region of interest" description="Disordered" evidence="1">
    <location>
        <begin position="102"/>
        <end position="122"/>
    </location>
</feature>
<reference evidence="2" key="1">
    <citation type="submission" date="2020-03" db="EMBL/GenBank/DDBJ databases">
        <authorList>
            <person name="Guo F."/>
        </authorList>
    </citation>
    <scope>NUCLEOTIDE SEQUENCE</scope>
    <source>
        <strain evidence="2">JCM 30134</strain>
    </source>
</reference>
<comment type="caution">
    <text evidence="2">The sequence shown here is derived from an EMBL/GenBank/DDBJ whole genome shotgun (WGS) entry which is preliminary data.</text>
</comment>
<proteinExistence type="predicted"/>
<accession>A0A9E5MMY8</accession>